<keyword evidence="3" id="KW-1185">Reference proteome</keyword>
<organism evidence="2 3">
    <name type="scientific">Diplocarpon coronariae</name>
    <dbReference type="NCBI Taxonomy" id="2795749"/>
    <lineage>
        <taxon>Eukaryota</taxon>
        <taxon>Fungi</taxon>
        <taxon>Dikarya</taxon>
        <taxon>Ascomycota</taxon>
        <taxon>Pezizomycotina</taxon>
        <taxon>Leotiomycetes</taxon>
        <taxon>Helotiales</taxon>
        <taxon>Drepanopezizaceae</taxon>
        <taxon>Diplocarpon</taxon>
    </lineage>
</organism>
<dbReference type="AlphaFoldDB" id="A0A218ZGB0"/>
<dbReference type="Proteomes" id="UP000242519">
    <property type="component" value="Unassembled WGS sequence"/>
</dbReference>
<accession>A0A218ZGB0</accession>
<reference evidence="2 3" key="1">
    <citation type="submission" date="2017-04" db="EMBL/GenBank/DDBJ databases">
        <title>Draft genome sequence of Marssonina coronaria NL1: causal agent of apple blotch.</title>
        <authorList>
            <person name="Cheng Q."/>
        </authorList>
    </citation>
    <scope>NUCLEOTIDE SEQUENCE [LARGE SCALE GENOMIC DNA]</scope>
    <source>
        <strain evidence="2 3">NL1</strain>
    </source>
</reference>
<protein>
    <submittedName>
        <fullName evidence="2">Uncharacterized protein</fullName>
    </submittedName>
</protein>
<dbReference type="InParanoid" id="A0A218ZGB0"/>
<evidence type="ECO:0000313" key="2">
    <source>
        <dbReference type="EMBL" id="OWP06772.1"/>
    </source>
</evidence>
<dbReference type="EMBL" id="MZNU01000034">
    <property type="protein sequence ID" value="OWP06772.1"/>
    <property type="molecule type" value="Genomic_DNA"/>
</dbReference>
<sequence>MADVEALSISRRMHDIMDQTVLPTPVPWSLIAMFSYRLLSALDLRSWPEEYRRGSRSQDQIAHAQRQRKTSKTPACRSMNEQR</sequence>
<proteinExistence type="predicted"/>
<name>A0A218ZGB0_9HELO</name>
<feature type="region of interest" description="Disordered" evidence="1">
    <location>
        <begin position="51"/>
        <end position="83"/>
    </location>
</feature>
<gene>
    <name evidence="2" type="ORF">B2J93_8829</name>
</gene>
<evidence type="ECO:0000256" key="1">
    <source>
        <dbReference type="SAM" id="MobiDB-lite"/>
    </source>
</evidence>
<evidence type="ECO:0000313" key="3">
    <source>
        <dbReference type="Proteomes" id="UP000242519"/>
    </source>
</evidence>
<comment type="caution">
    <text evidence="2">The sequence shown here is derived from an EMBL/GenBank/DDBJ whole genome shotgun (WGS) entry which is preliminary data.</text>
</comment>